<keyword evidence="4" id="KW-1185">Reference proteome</keyword>
<evidence type="ECO:0000313" key="4">
    <source>
        <dbReference type="Proteomes" id="UP001177744"/>
    </source>
</evidence>
<dbReference type="CDD" id="cd14088">
    <property type="entry name" value="STKc_CaMK_like"/>
    <property type="match status" value="1"/>
</dbReference>
<dbReference type="PROSITE" id="PS50011">
    <property type="entry name" value="PROTEIN_KINASE_DOM"/>
    <property type="match status" value="1"/>
</dbReference>
<dbReference type="GO" id="GO:0005524">
    <property type="term" value="F:ATP binding"/>
    <property type="evidence" value="ECO:0007669"/>
    <property type="project" value="InterPro"/>
</dbReference>
<feature type="compositionally biased region" description="Polar residues" evidence="1">
    <location>
        <begin position="442"/>
        <end position="483"/>
    </location>
</feature>
<protein>
    <recommendedName>
        <fullName evidence="2">Protein kinase domain-containing protein</fullName>
    </recommendedName>
</protein>
<sequence>MPFGCVTLGDKKNYNQPSEVTDRYDLGQVIKTEEFCEIFRAKDKTTGKLHTCKKFQKRDGRKVRKAAKNEIGILKMVKHPNILQLVDVFVTRKEYFIFLELATGREVFDWILDQGYYSERDTSNVVRQVLEAVAYLHSLKIVHRNLKVRQEPGRRVRGQLAWGPGQPPRPSPHGSVSATPTRLLAEQLENLVYYNRLKNSKIVISDFHLAKLENGLIKEPCGTPEYLGKQGQGGRVGDGLPGGALAPEVVGRQRYGRPVDCWAIGVIMYILLSGNPPFYEEVEEDDYENHDKNLFRKILAGDYEFDSPYWDDISQAAKDLVTRLMEVEQDQRITAEEAISHEWISGNAASDKNIKDGVCAQIEKNFARAKWKKAVRVTTLMKRLRAPEQSSAAAAQSAPATDTAAPGAAGGAGPAPGGSAPAATAGDAAKSDGAVPADGSVTPATDGSVTPATDGSVTPATDGSVTPATDRSVTPATDGSVTPATDGRATPATEESTVPTSQSSATPEPASAQPDSTASGGAAGQAPPSSKGEEAAGSAESRREETS</sequence>
<dbReference type="InterPro" id="IPR000719">
    <property type="entry name" value="Prot_kinase_dom"/>
</dbReference>
<feature type="region of interest" description="Disordered" evidence="1">
    <location>
        <begin position="385"/>
        <end position="547"/>
    </location>
</feature>
<feature type="compositionally biased region" description="Low complexity" evidence="1">
    <location>
        <begin position="387"/>
        <end position="407"/>
    </location>
</feature>
<evidence type="ECO:0000256" key="1">
    <source>
        <dbReference type="SAM" id="MobiDB-lite"/>
    </source>
</evidence>
<organism evidence="3 4">
    <name type="scientific">Cnephaeus nilssonii</name>
    <name type="common">Northern bat</name>
    <name type="synonym">Eptesicus nilssonii</name>
    <dbReference type="NCBI Taxonomy" id="3371016"/>
    <lineage>
        <taxon>Eukaryota</taxon>
        <taxon>Metazoa</taxon>
        <taxon>Chordata</taxon>
        <taxon>Craniata</taxon>
        <taxon>Vertebrata</taxon>
        <taxon>Euteleostomi</taxon>
        <taxon>Mammalia</taxon>
        <taxon>Eutheria</taxon>
        <taxon>Laurasiatheria</taxon>
        <taxon>Chiroptera</taxon>
        <taxon>Yangochiroptera</taxon>
        <taxon>Vespertilionidae</taxon>
        <taxon>Cnephaeus</taxon>
    </lineage>
</organism>
<dbReference type="SUPFAM" id="SSF56112">
    <property type="entry name" value="Protein kinase-like (PK-like)"/>
    <property type="match status" value="1"/>
</dbReference>
<feature type="region of interest" description="Disordered" evidence="1">
    <location>
        <begin position="158"/>
        <end position="178"/>
    </location>
</feature>
<dbReference type="AlphaFoldDB" id="A0AA40HK25"/>
<dbReference type="Proteomes" id="UP001177744">
    <property type="component" value="Unassembled WGS sequence"/>
</dbReference>
<evidence type="ECO:0000259" key="2">
    <source>
        <dbReference type="PROSITE" id="PS50011"/>
    </source>
</evidence>
<feature type="domain" description="Protein kinase" evidence="2">
    <location>
        <begin position="24"/>
        <end position="344"/>
    </location>
</feature>
<name>A0AA40HK25_CNENI</name>
<feature type="compositionally biased region" description="Low complexity" evidence="1">
    <location>
        <begin position="417"/>
        <end position="434"/>
    </location>
</feature>
<dbReference type="Pfam" id="PF00069">
    <property type="entry name" value="Pkinase"/>
    <property type="match status" value="2"/>
</dbReference>
<proteinExistence type="predicted"/>
<feature type="compositionally biased region" description="Polar residues" evidence="1">
    <location>
        <begin position="493"/>
        <end position="506"/>
    </location>
</feature>
<dbReference type="PANTHER" id="PTHR24347">
    <property type="entry name" value="SERINE/THREONINE-PROTEIN KINASE"/>
    <property type="match status" value="1"/>
</dbReference>
<evidence type="ECO:0000313" key="3">
    <source>
        <dbReference type="EMBL" id="KAK1332677.1"/>
    </source>
</evidence>
<dbReference type="EMBL" id="JAULJE010000018">
    <property type="protein sequence ID" value="KAK1332677.1"/>
    <property type="molecule type" value="Genomic_DNA"/>
</dbReference>
<dbReference type="InterPro" id="IPR011009">
    <property type="entry name" value="Kinase-like_dom_sf"/>
</dbReference>
<dbReference type="GO" id="GO:0004672">
    <property type="term" value="F:protein kinase activity"/>
    <property type="evidence" value="ECO:0007669"/>
    <property type="project" value="InterPro"/>
</dbReference>
<gene>
    <name evidence="3" type="ORF">QTO34_007360</name>
</gene>
<comment type="caution">
    <text evidence="3">The sequence shown here is derived from an EMBL/GenBank/DDBJ whole genome shotgun (WGS) entry which is preliminary data.</text>
</comment>
<dbReference type="Gene3D" id="3.30.200.20">
    <property type="entry name" value="Phosphorylase Kinase, domain 1"/>
    <property type="match status" value="1"/>
</dbReference>
<dbReference type="FunFam" id="1.10.510.10:FF:000786">
    <property type="entry name" value="caM kinase-like vesicle-associated protein isoform X2"/>
    <property type="match status" value="1"/>
</dbReference>
<dbReference type="Gene3D" id="1.10.510.10">
    <property type="entry name" value="Transferase(Phosphotransferase) domain 1"/>
    <property type="match status" value="1"/>
</dbReference>
<accession>A0AA40HK25</accession>
<reference evidence="3" key="1">
    <citation type="submission" date="2023-06" db="EMBL/GenBank/DDBJ databases">
        <title>Reference genome for the Northern bat (Eptesicus nilssonii), a most northern bat species.</title>
        <authorList>
            <person name="Laine V.N."/>
            <person name="Pulliainen A.T."/>
            <person name="Lilley T.M."/>
        </authorList>
    </citation>
    <scope>NUCLEOTIDE SEQUENCE</scope>
    <source>
        <strain evidence="3">BLF_Eptnil</strain>
        <tissue evidence="3">Kidney</tissue>
    </source>
</reference>
<feature type="compositionally biased region" description="Low complexity" evidence="1">
    <location>
        <begin position="516"/>
        <end position="539"/>
    </location>
</feature>
<dbReference type="FunFam" id="3.30.200.20:FF:000155">
    <property type="entry name" value="CaM kinase-like vesicle-associated, like"/>
    <property type="match status" value="1"/>
</dbReference>